<evidence type="ECO:0000256" key="1">
    <source>
        <dbReference type="SAM" id="MobiDB-lite"/>
    </source>
</evidence>
<evidence type="ECO:0000313" key="4">
    <source>
        <dbReference type="WBParaSite" id="Csp11.Scaffold630.g17892.t2"/>
    </source>
</evidence>
<sequence length="285" mass="31929">MRLQLLLLSAVLLVNGKLTREENSKRLDMCGKGSGPWMWTLTDNRGDRLVAATPISPRHFFAYSMTLLMRNRKWIYSRESIDKKCQNENTIVEIPSEVLPILRLSPFDKLNDTSYKPPVVVKGYFVGLCSEYIKQMFSYAHAPMILEVKNDLGEISQVFPDVFTTAMFGAGQDIDRGGAIVQKFDDRWIMTGTSGAVIELLIDPNQRMFIKLSMHLDDICQVSGVCDPSMPFPEPDPVIEKKNGQSSTAGGKGEKSEKKEEEEPDNKAPSLGIESILVIALAYLF</sequence>
<protein>
    <submittedName>
        <fullName evidence="4">Uncharacterized protein</fullName>
    </submittedName>
</protein>
<dbReference type="WBParaSite" id="Csp11.Scaffold630.g17892.t2">
    <property type="protein sequence ID" value="Csp11.Scaffold630.g17892.t2"/>
    <property type="gene ID" value="Csp11.Scaffold630.g17892"/>
</dbReference>
<accession>A0A1I7UNZ9</accession>
<organism evidence="3 4">
    <name type="scientific">Caenorhabditis tropicalis</name>
    <dbReference type="NCBI Taxonomy" id="1561998"/>
    <lineage>
        <taxon>Eukaryota</taxon>
        <taxon>Metazoa</taxon>
        <taxon>Ecdysozoa</taxon>
        <taxon>Nematoda</taxon>
        <taxon>Chromadorea</taxon>
        <taxon>Rhabditida</taxon>
        <taxon>Rhabditina</taxon>
        <taxon>Rhabditomorpha</taxon>
        <taxon>Rhabditoidea</taxon>
        <taxon>Rhabditidae</taxon>
        <taxon>Peloderinae</taxon>
        <taxon>Caenorhabditis</taxon>
    </lineage>
</organism>
<feature type="chain" id="PRO_5009309170" evidence="2">
    <location>
        <begin position="17"/>
        <end position="285"/>
    </location>
</feature>
<name>A0A1I7UNZ9_9PELO</name>
<dbReference type="PANTHER" id="PTHR34005">
    <property type="entry name" value="PROTEIN CBG15054-RELATED"/>
    <property type="match status" value="1"/>
</dbReference>
<dbReference type="Pfam" id="PF03761">
    <property type="entry name" value="DUF316"/>
    <property type="match status" value="1"/>
</dbReference>
<proteinExistence type="predicted"/>
<dbReference type="PANTHER" id="PTHR34005:SF2">
    <property type="entry name" value="DUF4817 DOMAIN-CONTAINING PROTEIN-RELATED"/>
    <property type="match status" value="1"/>
</dbReference>
<dbReference type="InterPro" id="IPR005514">
    <property type="entry name" value="DUF316"/>
</dbReference>
<feature type="compositionally biased region" description="Basic and acidic residues" evidence="1">
    <location>
        <begin position="252"/>
        <end position="261"/>
    </location>
</feature>
<feature type="region of interest" description="Disordered" evidence="1">
    <location>
        <begin position="231"/>
        <end position="268"/>
    </location>
</feature>
<keyword evidence="2" id="KW-0732">Signal</keyword>
<dbReference type="STRING" id="1561998.A0A1I7UNZ9"/>
<evidence type="ECO:0000256" key="2">
    <source>
        <dbReference type="SAM" id="SignalP"/>
    </source>
</evidence>
<reference evidence="4" key="1">
    <citation type="submission" date="2016-11" db="UniProtKB">
        <authorList>
            <consortium name="WormBaseParasite"/>
        </authorList>
    </citation>
    <scope>IDENTIFICATION</scope>
</reference>
<keyword evidence="3" id="KW-1185">Reference proteome</keyword>
<feature type="signal peptide" evidence="2">
    <location>
        <begin position="1"/>
        <end position="16"/>
    </location>
</feature>
<dbReference type="AlphaFoldDB" id="A0A1I7UNZ9"/>
<evidence type="ECO:0000313" key="3">
    <source>
        <dbReference type="Proteomes" id="UP000095282"/>
    </source>
</evidence>
<dbReference type="Proteomes" id="UP000095282">
    <property type="component" value="Unplaced"/>
</dbReference>